<evidence type="ECO:0000313" key="2">
    <source>
        <dbReference type="EMBL" id="KAF2434723.1"/>
    </source>
</evidence>
<comment type="caution">
    <text evidence="2">The sequence shown here is derived from an EMBL/GenBank/DDBJ whole genome shotgun (WGS) entry which is preliminary data.</text>
</comment>
<dbReference type="EMBL" id="MU007015">
    <property type="protein sequence ID" value="KAF2434723.1"/>
    <property type="molecule type" value="Genomic_DNA"/>
</dbReference>
<gene>
    <name evidence="2" type="ORF">EJ08DRAFT_656954</name>
</gene>
<accession>A0A9P4U370</accession>
<dbReference type="OrthoDB" id="2142961at2759"/>
<dbReference type="GO" id="GO:0016071">
    <property type="term" value="P:mRNA metabolic process"/>
    <property type="evidence" value="ECO:0007669"/>
    <property type="project" value="UniProtKB-ARBA"/>
</dbReference>
<feature type="compositionally biased region" description="Basic residues" evidence="1">
    <location>
        <begin position="64"/>
        <end position="76"/>
    </location>
</feature>
<feature type="compositionally biased region" description="Acidic residues" evidence="1">
    <location>
        <begin position="48"/>
        <end position="57"/>
    </location>
</feature>
<proteinExistence type="predicted"/>
<name>A0A9P4U370_9PEZI</name>
<dbReference type="Proteomes" id="UP000800235">
    <property type="component" value="Unassembled WGS sequence"/>
</dbReference>
<feature type="compositionally biased region" description="Polar residues" evidence="1">
    <location>
        <begin position="423"/>
        <end position="436"/>
    </location>
</feature>
<feature type="compositionally biased region" description="Basic and acidic residues" evidence="1">
    <location>
        <begin position="159"/>
        <end position="168"/>
    </location>
</feature>
<feature type="compositionally biased region" description="Polar residues" evidence="1">
    <location>
        <begin position="335"/>
        <end position="346"/>
    </location>
</feature>
<evidence type="ECO:0000313" key="3">
    <source>
        <dbReference type="Proteomes" id="UP000800235"/>
    </source>
</evidence>
<feature type="compositionally biased region" description="Low complexity" evidence="1">
    <location>
        <begin position="145"/>
        <end position="154"/>
    </location>
</feature>
<evidence type="ECO:0000256" key="1">
    <source>
        <dbReference type="SAM" id="MobiDB-lite"/>
    </source>
</evidence>
<feature type="compositionally biased region" description="Basic residues" evidence="1">
    <location>
        <begin position="1"/>
        <end position="13"/>
    </location>
</feature>
<feature type="region of interest" description="Disordered" evidence="1">
    <location>
        <begin position="408"/>
        <end position="504"/>
    </location>
</feature>
<feature type="compositionally biased region" description="Low complexity" evidence="1">
    <location>
        <begin position="453"/>
        <end position="465"/>
    </location>
</feature>
<reference evidence="2" key="1">
    <citation type="journal article" date="2020" name="Stud. Mycol.">
        <title>101 Dothideomycetes genomes: a test case for predicting lifestyles and emergence of pathogens.</title>
        <authorList>
            <person name="Haridas S."/>
            <person name="Albert R."/>
            <person name="Binder M."/>
            <person name="Bloem J."/>
            <person name="Labutti K."/>
            <person name="Salamov A."/>
            <person name="Andreopoulos B."/>
            <person name="Baker S."/>
            <person name="Barry K."/>
            <person name="Bills G."/>
            <person name="Bluhm B."/>
            <person name="Cannon C."/>
            <person name="Castanera R."/>
            <person name="Culley D."/>
            <person name="Daum C."/>
            <person name="Ezra D."/>
            <person name="Gonzalez J."/>
            <person name="Henrissat B."/>
            <person name="Kuo A."/>
            <person name="Liang C."/>
            <person name="Lipzen A."/>
            <person name="Lutzoni F."/>
            <person name="Magnuson J."/>
            <person name="Mondo S."/>
            <person name="Nolan M."/>
            <person name="Ohm R."/>
            <person name="Pangilinan J."/>
            <person name="Park H.-J."/>
            <person name="Ramirez L."/>
            <person name="Alfaro M."/>
            <person name="Sun H."/>
            <person name="Tritt A."/>
            <person name="Yoshinaga Y."/>
            <person name="Zwiers L.-H."/>
            <person name="Turgeon B."/>
            <person name="Goodwin S."/>
            <person name="Spatafora J."/>
            <person name="Crous P."/>
            <person name="Grigoriev I."/>
        </authorList>
    </citation>
    <scope>NUCLEOTIDE SEQUENCE</scope>
    <source>
        <strain evidence="2">CBS 130266</strain>
    </source>
</reference>
<sequence length="530" mass="57212">MQNQPRRTKRNNHRNATPPAWEQGQKATNGQGDFDEQGKFVAPRHEESEDPMYEDMDVISGNKRPSKKQQRPKKAPPPRQNGGVSPGRTNQHNTHHNTHANAPPPVTAMTPIRGGAYAGPSFNASPHASKLPLPKLPQTRILSKSTPAATTPSSMQARLDQEVERKESPPLADAAPPMPTPPPRDEESPLNIFFKADREEKAKRKSTGLLMTPTSKPALVSQYSEPGPRDNLSQIYSRPTLHNRQYSSGVGKGMFTMEMDGASSPTHEFSPPNIPANGLSDFRCATAPSTIPQTAPPAAGCNQQNYAQNGHHVYQAPNHGYSMPTLPYNTPPPSSGYTPGQDQNASPFYRPNLPHTPRSAGSTPIQGNNSTPNQQALHYGNQNLSPMFKAVKQDSARRASNLRQEVHASSPLFGPAELPGNAINDSPSRRPSSQANEAAMAYLSSVAPPPRLPNLRSLSSNSVPPSFAPAELSTQHQRQPSGNITPRQTAPRQPSGAAKTQADIKSMEQGLRQILNLNAYGSAAGVGSVR</sequence>
<dbReference type="InterPro" id="IPR028322">
    <property type="entry name" value="PNRC-like_rgn"/>
</dbReference>
<dbReference type="AlphaFoldDB" id="A0A9P4U370"/>
<keyword evidence="3" id="KW-1185">Reference proteome</keyword>
<feature type="region of interest" description="Disordered" evidence="1">
    <location>
        <begin position="1"/>
        <end position="235"/>
    </location>
</feature>
<feature type="compositionally biased region" description="Polar residues" evidence="1">
    <location>
        <begin position="472"/>
        <end position="492"/>
    </location>
</feature>
<protein>
    <submittedName>
        <fullName evidence="2">Uncharacterized protein</fullName>
    </submittedName>
</protein>
<feature type="region of interest" description="Disordered" evidence="1">
    <location>
        <begin position="313"/>
        <end position="379"/>
    </location>
</feature>
<dbReference type="Pfam" id="PF15365">
    <property type="entry name" value="PNRC"/>
    <property type="match status" value="1"/>
</dbReference>
<organism evidence="2 3">
    <name type="scientific">Tothia fuscella</name>
    <dbReference type="NCBI Taxonomy" id="1048955"/>
    <lineage>
        <taxon>Eukaryota</taxon>
        <taxon>Fungi</taxon>
        <taxon>Dikarya</taxon>
        <taxon>Ascomycota</taxon>
        <taxon>Pezizomycotina</taxon>
        <taxon>Dothideomycetes</taxon>
        <taxon>Pleosporomycetidae</taxon>
        <taxon>Venturiales</taxon>
        <taxon>Cylindrosympodiaceae</taxon>
        <taxon>Tothia</taxon>
    </lineage>
</organism>
<feature type="compositionally biased region" description="Polar residues" evidence="1">
    <location>
        <begin position="359"/>
        <end position="379"/>
    </location>
</feature>